<dbReference type="AlphaFoldDB" id="A0AAD9LWP1"/>
<proteinExistence type="predicted"/>
<comment type="caution">
    <text evidence="3">The sequence shown here is derived from an EMBL/GenBank/DDBJ whole genome shotgun (WGS) entry which is preliminary data.</text>
</comment>
<dbReference type="EMBL" id="MU842946">
    <property type="protein sequence ID" value="KAK2025091.1"/>
    <property type="molecule type" value="Genomic_DNA"/>
</dbReference>
<evidence type="ECO:0000256" key="2">
    <source>
        <dbReference type="SAM" id="SignalP"/>
    </source>
</evidence>
<keyword evidence="4" id="KW-1185">Reference proteome</keyword>
<reference evidence="3" key="1">
    <citation type="submission" date="2021-06" db="EMBL/GenBank/DDBJ databases">
        <title>Comparative genomics, transcriptomics and evolutionary studies reveal genomic signatures of adaptation to plant cell wall in hemibiotrophic fungi.</title>
        <authorList>
            <consortium name="DOE Joint Genome Institute"/>
            <person name="Baroncelli R."/>
            <person name="Diaz J.F."/>
            <person name="Benocci T."/>
            <person name="Peng M."/>
            <person name="Battaglia E."/>
            <person name="Haridas S."/>
            <person name="Andreopoulos W."/>
            <person name="Labutti K."/>
            <person name="Pangilinan J."/>
            <person name="Floch G.L."/>
            <person name="Makela M.R."/>
            <person name="Henrissat B."/>
            <person name="Grigoriev I.V."/>
            <person name="Crouch J.A."/>
            <person name="De Vries R.P."/>
            <person name="Sukno S.A."/>
            <person name="Thon M.R."/>
        </authorList>
    </citation>
    <scope>NUCLEOTIDE SEQUENCE</scope>
    <source>
        <strain evidence="3">MAFF235873</strain>
    </source>
</reference>
<evidence type="ECO:0000313" key="3">
    <source>
        <dbReference type="EMBL" id="KAK2025091.1"/>
    </source>
</evidence>
<feature type="compositionally biased region" description="Basic and acidic residues" evidence="1">
    <location>
        <begin position="206"/>
        <end position="218"/>
    </location>
</feature>
<evidence type="ECO:0008006" key="5">
    <source>
        <dbReference type="Google" id="ProtNLM"/>
    </source>
</evidence>
<organism evidence="3 4">
    <name type="scientific">Colletotrichum zoysiae</name>
    <dbReference type="NCBI Taxonomy" id="1216348"/>
    <lineage>
        <taxon>Eukaryota</taxon>
        <taxon>Fungi</taxon>
        <taxon>Dikarya</taxon>
        <taxon>Ascomycota</taxon>
        <taxon>Pezizomycotina</taxon>
        <taxon>Sordariomycetes</taxon>
        <taxon>Hypocreomycetidae</taxon>
        <taxon>Glomerellales</taxon>
        <taxon>Glomerellaceae</taxon>
        <taxon>Colletotrichum</taxon>
        <taxon>Colletotrichum graminicola species complex</taxon>
    </lineage>
</organism>
<feature type="chain" id="PRO_5041932170" description="Transmembrane protein" evidence="2">
    <location>
        <begin position="25"/>
        <end position="235"/>
    </location>
</feature>
<dbReference type="Proteomes" id="UP001232148">
    <property type="component" value="Unassembled WGS sequence"/>
</dbReference>
<gene>
    <name evidence="3" type="ORF">LX32DRAFT_72802</name>
</gene>
<sequence>MISVHRSNIFLSFFVLLFSSPPLSLLFGGRAQRLVFEVRLLFVRFFDDFSLHSPLSYPPGPSIPGASSPLRRRPFPLRCKWAPQSLTSVTEPLLLLHPITRGSSVSPSKSLFLPRGTSQNFTLHLKPGGERKKTSTNNNQGLRENPPLSIPNQRQDAPLRTKSHPPTLSSFGGHCSVAEPRDRSRPLRAPALARTPARQTTGRGGGEGRHRAPGLDRHRPFHRMCSAGGAEKSVI</sequence>
<feature type="region of interest" description="Disordered" evidence="1">
    <location>
        <begin position="103"/>
        <end position="222"/>
    </location>
</feature>
<protein>
    <recommendedName>
        <fullName evidence="5">Transmembrane protein</fullName>
    </recommendedName>
</protein>
<keyword evidence="2" id="KW-0732">Signal</keyword>
<accession>A0AAD9LWP1</accession>
<evidence type="ECO:0000313" key="4">
    <source>
        <dbReference type="Proteomes" id="UP001232148"/>
    </source>
</evidence>
<name>A0AAD9LWP1_9PEZI</name>
<feature type="compositionally biased region" description="Low complexity" evidence="1">
    <location>
        <begin position="187"/>
        <end position="198"/>
    </location>
</feature>
<evidence type="ECO:0000256" key="1">
    <source>
        <dbReference type="SAM" id="MobiDB-lite"/>
    </source>
</evidence>
<feature type="signal peptide" evidence="2">
    <location>
        <begin position="1"/>
        <end position="24"/>
    </location>
</feature>